<evidence type="ECO:0000313" key="3">
    <source>
        <dbReference type="EMBL" id="TQV74683.1"/>
    </source>
</evidence>
<dbReference type="Pfam" id="PF04304">
    <property type="entry name" value="DUF454"/>
    <property type="match status" value="1"/>
</dbReference>
<comment type="caution">
    <text evidence="3">The sequence shown here is derived from an EMBL/GenBank/DDBJ whole genome shotgun (WGS) entry which is preliminary data.</text>
</comment>
<sequence>MKNHQGGAVKYILIIVGLVLVAIGLIGIVVPGLPTTIFLIAAAGCFANSSPKLHGWLLSHPWFGPIIHHWHESRTIPLKAKKIALFMMVAACIYTWLMLNDIWIKLLITVIMLWPMIFVYRLPISDVSERED</sequence>
<dbReference type="InterPro" id="IPR007401">
    <property type="entry name" value="DUF454"/>
</dbReference>
<keyword evidence="1" id="KW-0997">Cell inner membrane</keyword>
<dbReference type="RefSeq" id="WP_142941297.1">
    <property type="nucleotide sequence ID" value="NZ_VIKR01000002.1"/>
</dbReference>
<dbReference type="EMBL" id="VIKR01000002">
    <property type="protein sequence ID" value="TQV74683.1"/>
    <property type="molecule type" value="Genomic_DNA"/>
</dbReference>
<proteinExistence type="predicted"/>
<accession>A0A545TBS9</accession>
<dbReference type="AlphaFoldDB" id="A0A545TBS9"/>
<gene>
    <name evidence="3" type="ORF">FLL45_06905</name>
</gene>
<dbReference type="PANTHER" id="PTHR35813:SF1">
    <property type="entry name" value="INNER MEMBRANE PROTEIN YBAN"/>
    <property type="match status" value="1"/>
</dbReference>
<organism evidence="3 4">
    <name type="scientific">Aliikangiella marina</name>
    <dbReference type="NCBI Taxonomy" id="1712262"/>
    <lineage>
        <taxon>Bacteria</taxon>
        <taxon>Pseudomonadati</taxon>
        <taxon>Pseudomonadota</taxon>
        <taxon>Gammaproteobacteria</taxon>
        <taxon>Oceanospirillales</taxon>
        <taxon>Pleioneaceae</taxon>
        <taxon>Aliikangiella</taxon>
    </lineage>
</organism>
<evidence type="ECO:0000256" key="1">
    <source>
        <dbReference type="PIRNR" id="PIRNR016789"/>
    </source>
</evidence>
<feature type="transmembrane region" description="Helical" evidence="2">
    <location>
        <begin position="12"/>
        <end position="30"/>
    </location>
</feature>
<feature type="transmembrane region" description="Helical" evidence="2">
    <location>
        <begin position="80"/>
        <end position="97"/>
    </location>
</feature>
<feature type="transmembrane region" description="Helical" evidence="2">
    <location>
        <begin position="103"/>
        <end position="122"/>
    </location>
</feature>
<keyword evidence="1 2" id="KW-0472">Membrane</keyword>
<dbReference type="PIRSF" id="PIRSF016789">
    <property type="entry name" value="DUF454"/>
    <property type="match status" value="1"/>
</dbReference>
<keyword evidence="2" id="KW-0812">Transmembrane</keyword>
<comment type="subcellular location">
    <subcellularLocation>
        <location evidence="1">Cell inner membrane</location>
        <topology evidence="1">Multi-pass membrane protein</topology>
    </subcellularLocation>
</comment>
<evidence type="ECO:0000313" key="4">
    <source>
        <dbReference type="Proteomes" id="UP000317839"/>
    </source>
</evidence>
<dbReference type="GO" id="GO:0005886">
    <property type="term" value="C:plasma membrane"/>
    <property type="evidence" value="ECO:0007669"/>
    <property type="project" value="UniProtKB-SubCell"/>
</dbReference>
<keyword evidence="1" id="KW-1003">Cell membrane</keyword>
<keyword evidence="4" id="KW-1185">Reference proteome</keyword>
<dbReference type="PANTHER" id="PTHR35813">
    <property type="entry name" value="INNER MEMBRANE PROTEIN YBAN"/>
    <property type="match status" value="1"/>
</dbReference>
<dbReference type="Proteomes" id="UP000317839">
    <property type="component" value="Unassembled WGS sequence"/>
</dbReference>
<keyword evidence="2" id="KW-1133">Transmembrane helix</keyword>
<protein>
    <recommendedName>
        <fullName evidence="1">Inner membrane protein</fullName>
    </recommendedName>
</protein>
<reference evidence="3 4" key="1">
    <citation type="submission" date="2019-06" db="EMBL/GenBank/DDBJ databases">
        <title>Draft genome of Aliikangiella marina GYP-15.</title>
        <authorList>
            <person name="Wang G."/>
        </authorList>
    </citation>
    <scope>NUCLEOTIDE SEQUENCE [LARGE SCALE GENOMIC DNA]</scope>
    <source>
        <strain evidence="3 4">GYP-15</strain>
    </source>
</reference>
<dbReference type="OrthoDB" id="9816293at2"/>
<name>A0A545TBS9_9GAMM</name>
<evidence type="ECO:0000256" key="2">
    <source>
        <dbReference type="SAM" id="Phobius"/>
    </source>
</evidence>